<evidence type="ECO:0000256" key="2">
    <source>
        <dbReference type="ARBA" id="ARBA00022771"/>
    </source>
</evidence>
<dbReference type="AlphaFoldDB" id="A0A3Q3WZK3"/>
<evidence type="ECO:0000313" key="6">
    <source>
        <dbReference type="Proteomes" id="UP000261620"/>
    </source>
</evidence>
<feature type="domain" description="Zinc finger C3HC4 RING-type" evidence="4">
    <location>
        <begin position="28"/>
        <end position="44"/>
    </location>
</feature>
<sequence>MNSYFYKFMINLLKRFSLERKLLENRGPVVFTCGHQFCKACLRLLRVPSTSVVETFSPFQRNVSPPRSRKYM</sequence>
<protein>
    <recommendedName>
        <fullName evidence="4">Zinc finger C3HC4 RING-type domain-containing protein</fullName>
    </recommendedName>
</protein>
<dbReference type="STRING" id="94237.ENSMMOP00000014944"/>
<keyword evidence="6" id="KW-1185">Reference proteome</keyword>
<dbReference type="SUPFAM" id="SSF57850">
    <property type="entry name" value="RING/U-box"/>
    <property type="match status" value="1"/>
</dbReference>
<dbReference type="Pfam" id="PF00097">
    <property type="entry name" value="zf-C3HC4"/>
    <property type="match status" value="1"/>
</dbReference>
<reference evidence="5" key="2">
    <citation type="submission" date="2025-09" db="UniProtKB">
        <authorList>
            <consortium name="Ensembl"/>
        </authorList>
    </citation>
    <scope>IDENTIFICATION</scope>
</reference>
<dbReference type="Gene3D" id="3.30.40.10">
    <property type="entry name" value="Zinc/RING finger domain, C3HC4 (zinc finger)"/>
    <property type="match status" value="1"/>
</dbReference>
<organism evidence="5 6">
    <name type="scientific">Mola mola</name>
    <name type="common">Ocean sunfish</name>
    <name type="synonym">Tetraodon mola</name>
    <dbReference type="NCBI Taxonomy" id="94237"/>
    <lineage>
        <taxon>Eukaryota</taxon>
        <taxon>Metazoa</taxon>
        <taxon>Chordata</taxon>
        <taxon>Craniata</taxon>
        <taxon>Vertebrata</taxon>
        <taxon>Euteleostomi</taxon>
        <taxon>Actinopterygii</taxon>
        <taxon>Neopterygii</taxon>
        <taxon>Teleostei</taxon>
        <taxon>Neoteleostei</taxon>
        <taxon>Acanthomorphata</taxon>
        <taxon>Eupercaria</taxon>
        <taxon>Tetraodontiformes</taxon>
        <taxon>Molidae</taxon>
        <taxon>Mola</taxon>
    </lineage>
</organism>
<dbReference type="Ensembl" id="ENSMMOT00000015189.1">
    <property type="protein sequence ID" value="ENSMMOP00000014944.1"/>
    <property type="gene ID" value="ENSMMOG00000011429.1"/>
</dbReference>
<proteinExistence type="predicted"/>
<keyword evidence="2" id="KW-0863">Zinc-finger</keyword>
<dbReference type="Proteomes" id="UP000261620">
    <property type="component" value="Unplaced"/>
</dbReference>
<keyword evidence="3" id="KW-0862">Zinc</keyword>
<accession>A0A3Q3WZK3</accession>
<evidence type="ECO:0000256" key="1">
    <source>
        <dbReference type="ARBA" id="ARBA00022723"/>
    </source>
</evidence>
<dbReference type="InterPro" id="IPR018957">
    <property type="entry name" value="Znf_C3HC4_RING-type"/>
</dbReference>
<evidence type="ECO:0000259" key="4">
    <source>
        <dbReference type="Pfam" id="PF00097"/>
    </source>
</evidence>
<keyword evidence="1" id="KW-0479">Metal-binding</keyword>
<evidence type="ECO:0000313" key="5">
    <source>
        <dbReference type="Ensembl" id="ENSMMOP00000014944.1"/>
    </source>
</evidence>
<reference evidence="5" key="1">
    <citation type="submission" date="2025-08" db="UniProtKB">
        <authorList>
            <consortium name="Ensembl"/>
        </authorList>
    </citation>
    <scope>IDENTIFICATION</scope>
</reference>
<dbReference type="InterPro" id="IPR013083">
    <property type="entry name" value="Znf_RING/FYVE/PHD"/>
</dbReference>
<dbReference type="GO" id="GO:0008270">
    <property type="term" value="F:zinc ion binding"/>
    <property type="evidence" value="ECO:0007669"/>
    <property type="project" value="UniProtKB-KW"/>
</dbReference>
<name>A0A3Q3WZK3_MOLML</name>
<evidence type="ECO:0000256" key="3">
    <source>
        <dbReference type="ARBA" id="ARBA00022833"/>
    </source>
</evidence>